<dbReference type="SUPFAM" id="SSF50891">
    <property type="entry name" value="Cyclophilin-like"/>
    <property type="match status" value="1"/>
</dbReference>
<dbReference type="PANTHER" id="PTHR11071:SF561">
    <property type="entry name" value="PEPTIDYL-PROLYL CIS-TRANS ISOMERASE D-RELATED"/>
    <property type="match status" value="1"/>
</dbReference>
<feature type="compositionally biased region" description="Polar residues" evidence="2">
    <location>
        <begin position="231"/>
        <end position="241"/>
    </location>
</feature>
<dbReference type="EC" id="5.2.1.8" evidence="1"/>
<keyword evidence="1" id="KW-0413">Isomerase</keyword>
<comment type="similarity">
    <text evidence="1">Belongs to the cyclophilin-type PPIase family.</text>
</comment>
<proteinExistence type="inferred from homology"/>
<feature type="domain" description="PPIase cyclophilin-type" evidence="3">
    <location>
        <begin position="20"/>
        <end position="97"/>
    </location>
</feature>
<evidence type="ECO:0000259" key="3">
    <source>
        <dbReference type="PROSITE" id="PS50072"/>
    </source>
</evidence>
<dbReference type="InterPro" id="IPR002130">
    <property type="entry name" value="Cyclophilin-type_PPIase_dom"/>
</dbReference>
<comment type="catalytic activity">
    <reaction evidence="1">
        <text>[protein]-peptidylproline (omega=180) = [protein]-peptidylproline (omega=0)</text>
        <dbReference type="Rhea" id="RHEA:16237"/>
        <dbReference type="Rhea" id="RHEA-COMP:10747"/>
        <dbReference type="Rhea" id="RHEA-COMP:10748"/>
        <dbReference type="ChEBI" id="CHEBI:83833"/>
        <dbReference type="ChEBI" id="CHEBI:83834"/>
        <dbReference type="EC" id="5.2.1.8"/>
    </reaction>
</comment>
<dbReference type="EMBL" id="JBJJXI010000080">
    <property type="protein sequence ID" value="KAL3395530.1"/>
    <property type="molecule type" value="Genomic_DNA"/>
</dbReference>
<sequence>MSLINLFVFFDISIDEQGCEEHILPHNKVGTLSMAAQYPQPITSQFFITTVPTPWLDDQHIAFGIVRLGLDVVIHINNCGSSSGKPQREVVIMNCDELREVVQTFPAPPSPNNGGDEQGTAAEDPSEAPKTPATPEEPEADDTVMNELCALVEAEDTNPNEPPTMSGDDSDGKSSSAEELAAIESAARGLQLLTCSGREENKASSPSRSTTTNASNTSGEEKHFFVEESCEGQSISPSPSTADRHGYLV</sequence>
<dbReference type="Gene3D" id="2.40.100.10">
    <property type="entry name" value="Cyclophilin-like"/>
    <property type="match status" value="1"/>
</dbReference>
<dbReference type="InterPro" id="IPR029000">
    <property type="entry name" value="Cyclophilin-like_dom_sf"/>
</dbReference>
<comment type="caution">
    <text evidence="4">The sequence shown here is derived from an EMBL/GenBank/DDBJ whole genome shotgun (WGS) entry which is preliminary data.</text>
</comment>
<feature type="region of interest" description="Disordered" evidence="2">
    <location>
        <begin position="104"/>
        <end position="141"/>
    </location>
</feature>
<dbReference type="PROSITE" id="PS50072">
    <property type="entry name" value="CSA_PPIASE_2"/>
    <property type="match status" value="1"/>
</dbReference>
<comment type="function">
    <text evidence="1">PPIases accelerate the folding of proteins. It catalyzes the cis-trans isomerization of proline imidic peptide bonds in oligopeptides.</text>
</comment>
<reference evidence="4 5" key="1">
    <citation type="journal article" date="2024" name="bioRxiv">
        <title>A reference genome for Trichogramma kaykai: A tiny desert-dwelling parasitoid wasp with competing sex-ratio distorters.</title>
        <authorList>
            <person name="Culotta J."/>
            <person name="Lindsey A.R."/>
        </authorList>
    </citation>
    <scope>NUCLEOTIDE SEQUENCE [LARGE SCALE GENOMIC DNA]</scope>
    <source>
        <strain evidence="4 5">KSX58</strain>
    </source>
</reference>
<evidence type="ECO:0000256" key="2">
    <source>
        <dbReference type="SAM" id="MobiDB-lite"/>
    </source>
</evidence>
<protein>
    <recommendedName>
        <fullName evidence="1">Peptidyl-prolyl cis-trans isomerase</fullName>
        <shortName evidence="1">PPIase</shortName>
        <ecNumber evidence="1">5.2.1.8</ecNumber>
    </recommendedName>
</protein>
<feature type="compositionally biased region" description="Low complexity" evidence="2">
    <location>
        <begin position="203"/>
        <end position="218"/>
    </location>
</feature>
<dbReference type="GO" id="GO:0003755">
    <property type="term" value="F:peptidyl-prolyl cis-trans isomerase activity"/>
    <property type="evidence" value="ECO:0007669"/>
    <property type="project" value="UniProtKB-UniRule"/>
</dbReference>
<name>A0ABD2WRI1_9HYME</name>
<keyword evidence="1" id="KW-0697">Rotamase</keyword>
<feature type="compositionally biased region" description="Low complexity" evidence="2">
    <location>
        <begin position="173"/>
        <end position="187"/>
    </location>
</feature>
<dbReference type="Proteomes" id="UP001627154">
    <property type="component" value="Unassembled WGS sequence"/>
</dbReference>
<keyword evidence="5" id="KW-1185">Reference proteome</keyword>
<dbReference type="AlphaFoldDB" id="A0ABD2WRI1"/>
<accession>A0ABD2WRI1</accession>
<feature type="region of interest" description="Disordered" evidence="2">
    <location>
        <begin position="154"/>
        <end position="249"/>
    </location>
</feature>
<gene>
    <name evidence="4" type="ORF">TKK_010356</name>
</gene>
<dbReference type="PRINTS" id="PR00153">
    <property type="entry name" value="CSAPPISMRASE"/>
</dbReference>
<evidence type="ECO:0000256" key="1">
    <source>
        <dbReference type="RuleBase" id="RU363019"/>
    </source>
</evidence>
<organism evidence="4 5">
    <name type="scientific">Trichogramma kaykai</name>
    <dbReference type="NCBI Taxonomy" id="54128"/>
    <lineage>
        <taxon>Eukaryota</taxon>
        <taxon>Metazoa</taxon>
        <taxon>Ecdysozoa</taxon>
        <taxon>Arthropoda</taxon>
        <taxon>Hexapoda</taxon>
        <taxon>Insecta</taxon>
        <taxon>Pterygota</taxon>
        <taxon>Neoptera</taxon>
        <taxon>Endopterygota</taxon>
        <taxon>Hymenoptera</taxon>
        <taxon>Apocrita</taxon>
        <taxon>Proctotrupomorpha</taxon>
        <taxon>Chalcidoidea</taxon>
        <taxon>Trichogrammatidae</taxon>
        <taxon>Trichogramma</taxon>
    </lineage>
</organism>
<evidence type="ECO:0000313" key="4">
    <source>
        <dbReference type="EMBL" id="KAL3395530.1"/>
    </source>
</evidence>
<dbReference type="PANTHER" id="PTHR11071">
    <property type="entry name" value="PEPTIDYL-PROLYL CIS-TRANS ISOMERASE"/>
    <property type="match status" value="1"/>
</dbReference>
<dbReference type="Pfam" id="PF00160">
    <property type="entry name" value="Pro_isomerase"/>
    <property type="match status" value="1"/>
</dbReference>
<evidence type="ECO:0000313" key="5">
    <source>
        <dbReference type="Proteomes" id="UP001627154"/>
    </source>
</evidence>